<evidence type="ECO:0000256" key="3">
    <source>
        <dbReference type="SAM" id="SignalP"/>
    </source>
</evidence>
<feature type="signal peptide" evidence="3">
    <location>
        <begin position="1"/>
        <end position="27"/>
    </location>
</feature>
<protein>
    <recommendedName>
        <fullName evidence="5">Plastid lipid-associated protein/fibrillin conserved domain-containing protein</fullName>
    </recommendedName>
</protein>
<feature type="chain" id="PRO_5031445076" description="Plastid lipid-associated protein/fibrillin conserved domain-containing protein" evidence="3">
    <location>
        <begin position="28"/>
        <end position="620"/>
    </location>
</feature>
<accession>A0A7S3Z7R5</accession>
<feature type="coiled-coil region" evidence="1">
    <location>
        <begin position="581"/>
        <end position="618"/>
    </location>
</feature>
<evidence type="ECO:0000256" key="1">
    <source>
        <dbReference type="SAM" id="Coils"/>
    </source>
</evidence>
<gene>
    <name evidence="4" type="ORF">LGLO00237_LOCUS26235</name>
</gene>
<evidence type="ECO:0008006" key="5">
    <source>
        <dbReference type="Google" id="ProtNLM"/>
    </source>
</evidence>
<feature type="region of interest" description="Disordered" evidence="2">
    <location>
        <begin position="387"/>
        <end position="406"/>
    </location>
</feature>
<keyword evidence="1" id="KW-0175">Coiled coil</keyword>
<proteinExistence type="predicted"/>
<dbReference type="EMBL" id="HBIV01036814">
    <property type="protein sequence ID" value="CAE0674461.1"/>
    <property type="molecule type" value="Transcribed_RNA"/>
</dbReference>
<sequence length="620" mass="66971">MTALVKKQMESTGVALLLIALVPNAHSAVQSRGAACTSRGATQTPIRPSSAAFNSLGDFYTTTRQRMPEYTRQFQRWRKSTQEKELSSDFLKKEMKKAFDAFAAASNAMLNPSTGTSTPSVEDGLTTGEFKKTVKMGIGKTEEAPLRIEKKEEIVSVDALAFKKAKRAVMRELFVLDQQVTGSNKKTESRIIESAMDLVRAANQNQGEEIIKQHRVPTGRWKLSFTSGKDAQSFKSMGALSAVWDITEEETRLEIDGKNPLRASGPGFTTSGGFDFRSVLASAGPFNLMIPVPLPASPFDTRGKMTSLYSDDEMCIVRINHGASTDLAILTRETAADEVVASADSGPWERQKLALMQGAREAVEASFMQFDAALPFGASKAKKISKGAPSTASLPQADAPQADAPARPMMRAETIPLPQNPPAAASKPKIDLPSFEVTDEMKAAAQEAAVKVGAEFLRSAGSLAKWMGHAILDSVLETQKSVKAKSDSLTQMATNNGASQQDAARNAEPTAALLSAAAAVKLPSPFAPETSQRRPQRYAAAKVVAASSGPYPSEVKATITSSSPEVRGDLGRLMTDMQGEKERVKGTRTKLKATLERVREERRRIRAKLEQLDAVREQEA</sequence>
<reference evidence="4" key="1">
    <citation type="submission" date="2021-01" db="EMBL/GenBank/DDBJ databases">
        <authorList>
            <person name="Corre E."/>
            <person name="Pelletier E."/>
            <person name="Niang G."/>
            <person name="Scheremetjew M."/>
            <person name="Finn R."/>
            <person name="Kale V."/>
            <person name="Holt S."/>
            <person name="Cochrane G."/>
            <person name="Meng A."/>
            <person name="Brown T."/>
            <person name="Cohen L."/>
        </authorList>
    </citation>
    <scope>NUCLEOTIDE SEQUENCE</scope>
    <source>
        <strain evidence="4">CCCM811</strain>
    </source>
</reference>
<organism evidence="4">
    <name type="scientific">Lotharella globosa</name>
    <dbReference type="NCBI Taxonomy" id="91324"/>
    <lineage>
        <taxon>Eukaryota</taxon>
        <taxon>Sar</taxon>
        <taxon>Rhizaria</taxon>
        <taxon>Cercozoa</taxon>
        <taxon>Chlorarachniophyceae</taxon>
        <taxon>Lotharella</taxon>
    </lineage>
</organism>
<name>A0A7S3Z7R5_9EUKA</name>
<keyword evidence="3" id="KW-0732">Signal</keyword>
<feature type="compositionally biased region" description="Low complexity" evidence="2">
    <location>
        <begin position="395"/>
        <end position="406"/>
    </location>
</feature>
<dbReference type="AlphaFoldDB" id="A0A7S3Z7R5"/>
<evidence type="ECO:0000256" key="2">
    <source>
        <dbReference type="SAM" id="MobiDB-lite"/>
    </source>
</evidence>
<evidence type="ECO:0000313" key="4">
    <source>
        <dbReference type="EMBL" id="CAE0674461.1"/>
    </source>
</evidence>